<keyword evidence="7" id="KW-0460">Magnesium</keyword>
<dbReference type="GO" id="GO:0005737">
    <property type="term" value="C:cytoplasm"/>
    <property type="evidence" value="ECO:0007669"/>
    <property type="project" value="TreeGrafter"/>
</dbReference>
<dbReference type="CDD" id="cd03427">
    <property type="entry name" value="NUDIX_MTH1_Nudt1"/>
    <property type="match status" value="1"/>
</dbReference>
<evidence type="ECO:0000256" key="5">
    <source>
        <dbReference type="ARBA" id="ARBA00022723"/>
    </source>
</evidence>
<accession>A0A5C3PAG0</accession>
<comment type="subcellular location">
    <subcellularLocation>
        <location evidence="2">Nucleus</location>
    </subcellularLocation>
</comment>
<evidence type="ECO:0000256" key="8">
    <source>
        <dbReference type="ARBA" id="ARBA00023242"/>
    </source>
</evidence>
<evidence type="ECO:0000256" key="24">
    <source>
        <dbReference type="SAM" id="MobiDB-lite"/>
    </source>
</evidence>
<evidence type="ECO:0000256" key="1">
    <source>
        <dbReference type="ARBA" id="ARBA00001946"/>
    </source>
</evidence>
<dbReference type="GO" id="GO:0008413">
    <property type="term" value="F:8-oxo-7,8-dihydroguanosine triphosphate pyrophosphatase activity"/>
    <property type="evidence" value="ECO:0007669"/>
    <property type="project" value="InterPro"/>
</dbReference>
<dbReference type="SUPFAM" id="SSF55811">
    <property type="entry name" value="Nudix"/>
    <property type="match status" value="1"/>
</dbReference>
<dbReference type="InParanoid" id="A0A5C3PAG0"/>
<evidence type="ECO:0000256" key="6">
    <source>
        <dbReference type="ARBA" id="ARBA00022801"/>
    </source>
</evidence>
<dbReference type="PANTHER" id="PTHR43758:SF2">
    <property type="entry name" value="OXIDIZED PURINE NUCLEOSIDE TRIPHOSPHATE HYDROLASE"/>
    <property type="match status" value="1"/>
</dbReference>
<evidence type="ECO:0000256" key="4">
    <source>
        <dbReference type="ARBA" id="ARBA00011245"/>
    </source>
</evidence>
<dbReference type="GO" id="GO:0008828">
    <property type="term" value="F:dATP diphosphatase activity"/>
    <property type="evidence" value="ECO:0007669"/>
    <property type="project" value="UniProtKB-EC"/>
</dbReference>
<evidence type="ECO:0000256" key="12">
    <source>
        <dbReference type="ARBA" id="ARBA00024596"/>
    </source>
</evidence>
<comment type="similarity">
    <text evidence="3">Belongs to the Nudix hydrolase family.</text>
</comment>
<evidence type="ECO:0000256" key="22">
    <source>
        <dbReference type="ARBA" id="ARBA00049032"/>
    </source>
</evidence>
<dbReference type="PRINTS" id="PR01403">
    <property type="entry name" value="8OXTPHPHTASE"/>
</dbReference>
<proteinExistence type="inferred from homology"/>
<gene>
    <name evidence="26" type="ORF">K466DRAFT_550041</name>
</gene>
<evidence type="ECO:0000256" key="15">
    <source>
        <dbReference type="ARBA" id="ARBA00029673"/>
    </source>
</evidence>
<dbReference type="EMBL" id="ML211189">
    <property type="protein sequence ID" value="TFK86656.1"/>
    <property type="molecule type" value="Genomic_DNA"/>
</dbReference>
<feature type="region of interest" description="Disordered" evidence="24">
    <location>
        <begin position="148"/>
        <end position="170"/>
    </location>
</feature>
<dbReference type="InterPro" id="IPR015797">
    <property type="entry name" value="NUDIX_hydrolase-like_dom_sf"/>
</dbReference>
<comment type="catalytic activity">
    <reaction evidence="11">
        <text>8-oxo-dGTP + H2O = 8-oxo-dGMP + diphosphate + H(+)</text>
        <dbReference type="Rhea" id="RHEA:31575"/>
        <dbReference type="ChEBI" id="CHEBI:15377"/>
        <dbReference type="ChEBI" id="CHEBI:15378"/>
        <dbReference type="ChEBI" id="CHEBI:33019"/>
        <dbReference type="ChEBI" id="CHEBI:63224"/>
        <dbReference type="ChEBI" id="CHEBI:77896"/>
    </reaction>
    <physiologicalReaction direction="left-to-right" evidence="11">
        <dbReference type="Rhea" id="RHEA:31576"/>
    </physiologicalReaction>
</comment>
<comment type="catalytic activity">
    <reaction evidence="12">
        <text>2-oxo-ATP + H2O = 2-oxo-AMP + diphosphate + H(+)</text>
        <dbReference type="Rhea" id="RHEA:67392"/>
        <dbReference type="ChEBI" id="CHEBI:15377"/>
        <dbReference type="ChEBI" id="CHEBI:15378"/>
        <dbReference type="ChEBI" id="CHEBI:33019"/>
        <dbReference type="ChEBI" id="CHEBI:71395"/>
        <dbReference type="ChEBI" id="CHEBI:172878"/>
    </reaction>
    <physiologicalReaction direction="left-to-right" evidence="12">
        <dbReference type="Rhea" id="RHEA:67393"/>
    </physiologicalReaction>
</comment>
<dbReference type="EC" id="3.6.1.56" evidence="13"/>
<evidence type="ECO:0000256" key="20">
    <source>
        <dbReference type="ARBA" id="ARBA00048002"/>
    </source>
</evidence>
<comment type="function">
    <text evidence="23">Oxidized purine nucleoside triphosphate hydrolase which is a prominent sanitizer of the oxidized nucleotide pool. Catalyzes the hydrolysis of 2-oxo-dATP (2-hydroxy-dATP) into 2-oxo-dAMP. Also has a significant hydrolase activity toward 2-oxo-ATP, 8-oxo-dGTP and 8-oxo-dATP. Through the hydrolysis of oxidized purine nucleoside triphosphates, prevents their incorporation into DNA and the subsequent transversions A:T to C:G and G:C to T:A. Also catalyzes the hydrolysis of methylated purine nucleoside triphosphate preventing their integration into DNA. Through this antimutagenic activity protects cells from oxidative stress.</text>
</comment>
<dbReference type="GO" id="GO:0046872">
    <property type="term" value="F:metal ion binding"/>
    <property type="evidence" value="ECO:0007669"/>
    <property type="project" value="UniProtKB-KW"/>
</dbReference>
<dbReference type="GO" id="GO:0042262">
    <property type="term" value="P:DNA protection"/>
    <property type="evidence" value="ECO:0007669"/>
    <property type="project" value="InterPro"/>
</dbReference>
<evidence type="ECO:0000259" key="25">
    <source>
        <dbReference type="PROSITE" id="PS51462"/>
    </source>
</evidence>
<evidence type="ECO:0000313" key="26">
    <source>
        <dbReference type="EMBL" id="TFK86656.1"/>
    </source>
</evidence>
<dbReference type="Proteomes" id="UP000308197">
    <property type="component" value="Unassembled WGS sequence"/>
</dbReference>
<evidence type="ECO:0000256" key="21">
    <source>
        <dbReference type="ARBA" id="ARBA00048894"/>
    </source>
</evidence>
<protein>
    <recommendedName>
        <fullName evidence="14">Oxidized purine nucleoside triphosphate hydrolase</fullName>
        <ecNumber evidence="13">3.6.1.56</ecNumber>
    </recommendedName>
    <alternativeName>
        <fullName evidence="18">2-hydroxy-dATP diphosphatase</fullName>
    </alternativeName>
    <alternativeName>
        <fullName evidence="17">7,8-dihydro-8-oxoguanine triphosphatase</fullName>
    </alternativeName>
    <alternativeName>
        <fullName evidence="16">8-oxo-dGTPase</fullName>
    </alternativeName>
    <alternativeName>
        <fullName evidence="19">Methylated purine nucleoside triphosphate hydrolase</fullName>
    </alternativeName>
    <alternativeName>
        <fullName evidence="15">Nucleoside diphosphate-linked moiety X motif 1</fullName>
    </alternativeName>
</protein>
<keyword evidence="5" id="KW-0479">Metal-binding</keyword>
<dbReference type="AlphaFoldDB" id="A0A5C3PAG0"/>
<evidence type="ECO:0000256" key="13">
    <source>
        <dbReference type="ARBA" id="ARBA00026103"/>
    </source>
</evidence>
<comment type="cofactor">
    <cofactor evidence="1">
        <name>Mg(2+)</name>
        <dbReference type="ChEBI" id="CHEBI:18420"/>
    </cofactor>
</comment>
<feature type="domain" description="Nudix hydrolase" evidence="25">
    <location>
        <begin position="37"/>
        <end position="192"/>
    </location>
</feature>
<evidence type="ECO:0000256" key="19">
    <source>
        <dbReference type="ARBA" id="ARBA00032071"/>
    </source>
</evidence>
<comment type="catalytic activity">
    <reaction evidence="20">
        <text>N(6)-methyl-ATP + H2O = N(6)-methyl-AMP + diphosphate + H(+)</text>
        <dbReference type="Rhea" id="RHEA:67608"/>
        <dbReference type="ChEBI" id="CHEBI:15377"/>
        <dbReference type="ChEBI" id="CHEBI:15378"/>
        <dbReference type="ChEBI" id="CHEBI:33019"/>
        <dbReference type="ChEBI" id="CHEBI:144842"/>
        <dbReference type="ChEBI" id="CHEBI:172873"/>
    </reaction>
    <physiologicalReaction direction="left-to-right" evidence="20">
        <dbReference type="Rhea" id="RHEA:67609"/>
    </physiologicalReaction>
</comment>
<evidence type="ECO:0000256" key="9">
    <source>
        <dbReference type="ARBA" id="ARBA00024448"/>
    </source>
</evidence>
<dbReference type="Gene3D" id="3.90.79.10">
    <property type="entry name" value="Nucleoside Triphosphate Pyrophosphohydrolase"/>
    <property type="match status" value="1"/>
</dbReference>
<sequence length="217" mass="24226">MSMHTLHFPPGVELQHNISLVETANGGASEWVDFKKVKFYTNAFVIINDAKVLLGYKKRGFGQGLWNGFGGKVDPGETSIQAAQRELEEEAGINAPLEHCGVLFFVVDGADAAFNIDVYRANDYTGTITETDEMRPAWFSIQKELLPPTNPLTTADRSSTSDKDAEGLPPIPLKQMWADDEFWMPLMFSRRPFVGRADFDADSKMLKWWFAATPAES</sequence>
<dbReference type="InterPro" id="IPR003563">
    <property type="entry name" value="8ODP"/>
</dbReference>
<keyword evidence="27" id="KW-1185">Reference proteome</keyword>
<dbReference type="PANTHER" id="PTHR43758">
    <property type="entry name" value="7,8-DIHYDRO-8-OXOGUANINE TRIPHOSPHATASE"/>
    <property type="match status" value="1"/>
</dbReference>
<comment type="catalytic activity">
    <reaction evidence="22">
        <text>N(6)-methyl-dATP + H2O = N(6)-methyl-dAMP + diphosphate + H(+)</text>
        <dbReference type="Rhea" id="RHEA:67604"/>
        <dbReference type="ChEBI" id="CHEBI:15377"/>
        <dbReference type="ChEBI" id="CHEBI:15378"/>
        <dbReference type="ChEBI" id="CHEBI:33019"/>
        <dbReference type="ChEBI" id="CHEBI:169976"/>
        <dbReference type="ChEBI" id="CHEBI:172872"/>
    </reaction>
    <physiologicalReaction direction="left-to-right" evidence="22">
        <dbReference type="Rhea" id="RHEA:67605"/>
    </physiologicalReaction>
</comment>
<comment type="catalytic activity">
    <reaction evidence="9">
        <text>8-oxo-dATP + H2O = 8-oxo-dAMP + diphosphate + H(+)</text>
        <dbReference type="Rhea" id="RHEA:65396"/>
        <dbReference type="ChEBI" id="CHEBI:15377"/>
        <dbReference type="ChEBI" id="CHEBI:15378"/>
        <dbReference type="ChEBI" id="CHEBI:33019"/>
        <dbReference type="ChEBI" id="CHEBI:71361"/>
        <dbReference type="ChEBI" id="CHEBI:172871"/>
    </reaction>
    <physiologicalReaction direction="left-to-right" evidence="9">
        <dbReference type="Rhea" id="RHEA:65397"/>
    </physiologicalReaction>
</comment>
<organism evidence="26 27">
    <name type="scientific">Polyporus arcularius HHB13444</name>
    <dbReference type="NCBI Taxonomy" id="1314778"/>
    <lineage>
        <taxon>Eukaryota</taxon>
        <taxon>Fungi</taxon>
        <taxon>Dikarya</taxon>
        <taxon>Basidiomycota</taxon>
        <taxon>Agaricomycotina</taxon>
        <taxon>Agaricomycetes</taxon>
        <taxon>Polyporales</taxon>
        <taxon>Polyporaceae</taxon>
        <taxon>Polyporus</taxon>
    </lineage>
</organism>
<comment type="catalytic activity">
    <reaction evidence="21">
        <text>O(6)-methyl-dGTP + H2O = O(6)-methyl-dGMP + diphosphate + H(+)</text>
        <dbReference type="Rhea" id="RHEA:67600"/>
        <dbReference type="ChEBI" id="CHEBI:15377"/>
        <dbReference type="ChEBI" id="CHEBI:15378"/>
        <dbReference type="ChEBI" id="CHEBI:33019"/>
        <dbReference type="ChEBI" id="CHEBI:169974"/>
        <dbReference type="ChEBI" id="CHEBI:169975"/>
    </reaction>
    <physiologicalReaction direction="left-to-right" evidence="21">
        <dbReference type="Rhea" id="RHEA:67601"/>
    </physiologicalReaction>
</comment>
<evidence type="ECO:0000256" key="3">
    <source>
        <dbReference type="ARBA" id="ARBA00005582"/>
    </source>
</evidence>
<evidence type="ECO:0000256" key="10">
    <source>
        <dbReference type="ARBA" id="ARBA00024459"/>
    </source>
</evidence>
<evidence type="ECO:0000256" key="18">
    <source>
        <dbReference type="ARBA" id="ARBA00031927"/>
    </source>
</evidence>
<dbReference type="STRING" id="1314778.A0A5C3PAG0"/>
<evidence type="ECO:0000256" key="14">
    <source>
        <dbReference type="ARBA" id="ARBA00026218"/>
    </source>
</evidence>
<evidence type="ECO:0000313" key="27">
    <source>
        <dbReference type="Proteomes" id="UP000308197"/>
    </source>
</evidence>
<dbReference type="PROSITE" id="PS00893">
    <property type="entry name" value="NUDIX_BOX"/>
    <property type="match status" value="1"/>
</dbReference>
<comment type="catalytic activity">
    <reaction evidence="10">
        <text>2-oxo-dATP + H2O = 2-oxo-dAMP + diphosphate + H(+)</text>
        <dbReference type="Rhea" id="RHEA:31583"/>
        <dbReference type="ChEBI" id="CHEBI:15377"/>
        <dbReference type="ChEBI" id="CHEBI:15378"/>
        <dbReference type="ChEBI" id="CHEBI:33019"/>
        <dbReference type="ChEBI" id="CHEBI:63212"/>
        <dbReference type="ChEBI" id="CHEBI:77897"/>
        <dbReference type="EC" id="3.6.1.56"/>
    </reaction>
    <physiologicalReaction direction="left-to-right" evidence="10">
        <dbReference type="Rhea" id="RHEA:31584"/>
    </physiologicalReaction>
</comment>
<reference evidence="26 27" key="1">
    <citation type="journal article" date="2019" name="Nat. Ecol. Evol.">
        <title>Megaphylogeny resolves global patterns of mushroom evolution.</title>
        <authorList>
            <person name="Varga T."/>
            <person name="Krizsan K."/>
            <person name="Foldi C."/>
            <person name="Dima B."/>
            <person name="Sanchez-Garcia M."/>
            <person name="Sanchez-Ramirez S."/>
            <person name="Szollosi G.J."/>
            <person name="Szarkandi J.G."/>
            <person name="Papp V."/>
            <person name="Albert L."/>
            <person name="Andreopoulos W."/>
            <person name="Angelini C."/>
            <person name="Antonin V."/>
            <person name="Barry K.W."/>
            <person name="Bougher N.L."/>
            <person name="Buchanan P."/>
            <person name="Buyck B."/>
            <person name="Bense V."/>
            <person name="Catcheside P."/>
            <person name="Chovatia M."/>
            <person name="Cooper J."/>
            <person name="Damon W."/>
            <person name="Desjardin D."/>
            <person name="Finy P."/>
            <person name="Geml J."/>
            <person name="Haridas S."/>
            <person name="Hughes K."/>
            <person name="Justo A."/>
            <person name="Karasinski D."/>
            <person name="Kautmanova I."/>
            <person name="Kiss B."/>
            <person name="Kocsube S."/>
            <person name="Kotiranta H."/>
            <person name="LaButti K.M."/>
            <person name="Lechner B.E."/>
            <person name="Liimatainen K."/>
            <person name="Lipzen A."/>
            <person name="Lukacs Z."/>
            <person name="Mihaltcheva S."/>
            <person name="Morgado L.N."/>
            <person name="Niskanen T."/>
            <person name="Noordeloos M.E."/>
            <person name="Ohm R.A."/>
            <person name="Ortiz-Santana B."/>
            <person name="Ovrebo C."/>
            <person name="Racz N."/>
            <person name="Riley R."/>
            <person name="Savchenko A."/>
            <person name="Shiryaev A."/>
            <person name="Soop K."/>
            <person name="Spirin V."/>
            <person name="Szebenyi C."/>
            <person name="Tomsovsky M."/>
            <person name="Tulloss R.E."/>
            <person name="Uehling J."/>
            <person name="Grigoriev I.V."/>
            <person name="Vagvolgyi C."/>
            <person name="Papp T."/>
            <person name="Martin F.M."/>
            <person name="Miettinen O."/>
            <person name="Hibbett D.S."/>
            <person name="Nagy L.G."/>
        </authorList>
    </citation>
    <scope>NUCLEOTIDE SEQUENCE [LARGE SCALE GENOMIC DNA]</scope>
    <source>
        <strain evidence="26 27">HHB13444</strain>
    </source>
</reference>
<keyword evidence="6" id="KW-0378">Hydrolase</keyword>
<evidence type="ECO:0000256" key="16">
    <source>
        <dbReference type="ARBA" id="ARBA00030634"/>
    </source>
</evidence>
<dbReference type="InterPro" id="IPR000086">
    <property type="entry name" value="NUDIX_hydrolase_dom"/>
</dbReference>
<keyword evidence="8" id="KW-0539">Nucleus</keyword>
<evidence type="ECO:0000256" key="11">
    <source>
        <dbReference type="ARBA" id="ARBA00024486"/>
    </source>
</evidence>
<evidence type="ECO:0000256" key="7">
    <source>
        <dbReference type="ARBA" id="ARBA00022842"/>
    </source>
</evidence>
<evidence type="ECO:0000256" key="2">
    <source>
        <dbReference type="ARBA" id="ARBA00004123"/>
    </source>
</evidence>
<dbReference type="PROSITE" id="PS51462">
    <property type="entry name" value="NUDIX"/>
    <property type="match status" value="1"/>
</dbReference>
<name>A0A5C3PAG0_9APHY</name>
<comment type="subunit">
    <text evidence="4">Monomer.</text>
</comment>
<evidence type="ECO:0000256" key="23">
    <source>
        <dbReference type="ARBA" id="ARBA00053094"/>
    </source>
</evidence>
<dbReference type="GO" id="GO:0005634">
    <property type="term" value="C:nucleus"/>
    <property type="evidence" value="ECO:0007669"/>
    <property type="project" value="UniProtKB-SubCell"/>
</dbReference>
<dbReference type="InterPro" id="IPR020084">
    <property type="entry name" value="NUDIX_hydrolase_CS"/>
</dbReference>
<evidence type="ECO:0000256" key="17">
    <source>
        <dbReference type="ARBA" id="ARBA00030682"/>
    </source>
</evidence>
<dbReference type="Pfam" id="PF00293">
    <property type="entry name" value="NUDIX"/>
    <property type="match status" value="1"/>
</dbReference>